<accession>A0A427YKP9</accession>
<organism evidence="2 3">
    <name type="scientific">Saitozyma podzolica</name>
    <dbReference type="NCBI Taxonomy" id="1890683"/>
    <lineage>
        <taxon>Eukaryota</taxon>
        <taxon>Fungi</taxon>
        <taxon>Dikarya</taxon>
        <taxon>Basidiomycota</taxon>
        <taxon>Agaricomycotina</taxon>
        <taxon>Tremellomycetes</taxon>
        <taxon>Tremellales</taxon>
        <taxon>Trimorphomycetaceae</taxon>
        <taxon>Saitozyma</taxon>
    </lineage>
</organism>
<sequence length="227" mass="23591">MEGLIDNAKKFLATEQGQKMEQQFQSSTGINVDQYLGGSGQGQSQSQGQGQSQSQGQGQATGDPQIDNQQSFDIQGNAGQPGQYGQEGQYGAVRGGGFGGGMAKDAQGTRSRAKDRARGGTTRAWTSMIVSTASGGYGRNAQGGAFSRQNQMAADQSGAPGSNSGFGGYGDNESDDGHGGYKTGTSTPGYRQEGDVDAEAAENRMRNQNMNVYGQQSNDLGSDEPNI</sequence>
<feature type="region of interest" description="Disordered" evidence="1">
    <location>
        <begin position="16"/>
        <end position="227"/>
    </location>
</feature>
<protein>
    <submittedName>
        <fullName evidence="2">Uncharacterized protein</fullName>
    </submittedName>
</protein>
<keyword evidence="3" id="KW-1185">Reference proteome</keyword>
<proteinExistence type="predicted"/>
<dbReference type="EMBL" id="RSCD01000007">
    <property type="protein sequence ID" value="RSH91673.1"/>
    <property type="molecule type" value="Genomic_DNA"/>
</dbReference>
<feature type="compositionally biased region" description="Gly residues" evidence="1">
    <location>
        <begin position="93"/>
        <end position="102"/>
    </location>
</feature>
<name>A0A427YKP9_9TREE</name>
<comment type="caution">
    <text evidence="2">The sequence shown here is derived from an EMBL/GenBank/DDBJ whole genome shotgun (WGS) entry which is preliminary data.</text>
</comment>
<feature type="compositionally biased region" description="Polar residues" evidence="1">
    <location>
        <begin position="16"/>
        <end position="31"/>
    </location>
</feature>
<evidence type="ECO:0000313" key="2">
    <source>
        <dbReference type="EMBL" id="RSH91673.1"/>
    </source>
</evidence>
<feature type="compositionally biased region" description="Polar residues" evidence="1">
    <location>
        <begin position="60"/>
        <end position="78"/>
    </location>
</feature>
<gene>
    <name evidence="2" type="ORF">EHS25_009042</name>
</gene>
<reference evidence="2 3" key="1">
    <citation type="submission" date="2018-11" db="EMBL/GenBank/DDBJ databases">
        <title>Genome sequence of Saitozyma podzolica DSM 27192.</title>
        <authorList>
            <person name="Aliyu H."/>
            <person name="Gorte O."/>
            <person name="Ochsenreither K."/>
        </authorList>
    </citation>
    <scope>NUCLEOTIDE SEQUENCE [LARGE SCALE GENOMIC DNA]</scope>
    <source>
        <strain evidence="2 3">DSM 27192</strain>
    </source>
</reference>
<dbReference type="Proteomes" id="UP000279259">
    <property type="component" value="Unassembled WGS sequence"/>
</dbReference>
<feature type="compositionally biased region" description="Low complexity" evidence="1">
    <location>
        <begin position="80"/>
        <end position="92"/>
    </location>
</feature>
<dbReference type="OrthoDB" id="2590936at2759"/>
<feature type="compositionally biased region" description="Polar residues" evidence="1">
    <location>
        <begin position="206"/>
        <end position="220"/>
    </location>
</feature>
<dbReference type="AlphaFoldDB" id="A0A427YKP9"/>
<feature type="compositionally biased region" description="Polar residues" evidence="1">
    <location>
        <begin position="147"/>
        <end position="163"/>
    </location>
</feature>
<evidence type="ECO:0000313" key="3">
    <source>
        <dbReference type="Proteomes" id="UP000279259"/>
    </source>
</evidence>
<feature type="compositionally biased region" description="Low complexity" evidence="1">
    <location>
        <begin position="42"/>
        <end position="58"/>
    </location>
</feature>
<evidence type="ECO:0000256" key="1">
    <source>
        <dbReference type="SAM" id="MobiDB-lite"/>
    </source>
</evidence>
<feature type="compositionally biased region" description="Polar residues" evidence="1">
    <location>
        <begin position="123"/>
        <end position="134"/>
    </location>
</feature>